<dbReference type="HOGENOM" id="CLU_635366_0_0_1"/>
<sequence>MTVKDPVLGVANVSVLALEQHVNGRIKRLGLIGSFVRDLQSVEDKYVQEYTKLVCISVAEKQKKKLQQLPELRRVCVSLEEFVVAQTDAKATLVREISRSVMAPMDNFLDQQMRQTKRMLAEISLGVEKEQELDAQYKRIRDYLISGKNSITASSATDRRNASLRSPCNQHFDEDKDAKDVLSRSCYSTTETKLLQAHRKKQEQQLLEVHSRRKDEREYIKERLEELHLAEQQQIAVVDDILERVAIVYKRMITRSCDLVADLQLQLFACKQQSSTSNTSQDGIANERSHRQQNDDDEKSWLLFMERYDTHVDMTSWMNSVFMQVFLVEENMIKRLQTMIKLHPHTQVFSTGGNSDTTGPATANKEGSSVRVVSDFMHCHKLLTPHSQVLQAQARENTPRAAAIARGDHETLVEPDPSQPTSHITQGMQRMR</sequence>
<accession>K3X4S3</accession>
<keyword evidence="3" id="KW-1185">Reference proteome</keyword>
<dbReference type="Proteomes" id="UP000019132">
    <property type="component" value="Unassembled WGS sequence"/>
</dbReference>
<feature type="compositionally biased region" description="Basic and acidic residues" evidence="1">
    <location>
        <begin position="285"/>
        <end position="294"/>
    </location>
</feature>
<feature type="region of interest" description="Disordered" evidence="1">
    <location>
        <begin position="276"/>
        <end position="296"/>
    </location>
</feature>
<protein>
    <submittedName>
        <fullName evidence="2">Uncharacterized protein</fullName>
    </submittedName>
</protein>
<feature type="compositionally biased region" description="Polar residues" evidence="1">
    <location>
        <begin position="419"/>
        <end position="432"/>
    </location>
</feature>
<dbReference type="eggNOG" id="ENOG502SN2R">
    <property type="taxonomic scope" value="Eukaryota"/>
</dbReference>
<proteinExistence type="predicted"/>
<feature type="region of interest" description="Disordered" evidence="1">
    <location>
        <begin position="408"/>
        <end position="432"/>
    </location>
</feature>
<reference evidence="2" key="3">
    <citation type="submission" date="2015-02" db="UniProtKB">
        <authorList>
            <consortium name="EnsemblProtists"/>
        </authorList>
    </citation>
    <scope>IDENTIFICATION</scope>
    <source>
        <strain evidence="2">DAOM BR144</strain>
    </source>
</reference>
<dbReference type="STRING" id="431595.K3X4S3"/>
<dbReference type="EMBL" id="GL376601">
    <property type="status" value="NOT_ANNOTATED_CDS"/>
    <property type="molecule type" value="Genomic_DNA"/>
</dbReference>
<evidence type="ECO:0000313" key="3">
    <source>
        <dbReference type="Proteomes" id="UP000019132"/>
    </source>
</evidence>
<reference evidence="3" key="1">
    <citation type="journal article" date="2010" name="Genome Biol.">
        <title>Genome sequence of the necrotrophic plant pathogen Pythium ultimum reveals original pathogenicity mechanisms and effector repertoire.</title>
        <authorList>
            <person name="Levesque C.A."/>
            <person name="Brouwer H."/>
            <person name="Cano L."/>
            <person name="Hamilton J.P."/>
            <person name="Holt C."/>
            <person name="Huitema E."/>
            <person name="Raffaele S."/>
            <person name="Robideau G.P."/>
            <person name="Thines M."/>
            <person name="Win J."/>
            <person name="Zerillo M.M."/>
            <person name="Beakes G.W."/>
            <person name="Boore J.L."/>
            <person name="Busam D."/>
            <person name="Dumas B."/>
            <person name="Ferriera S."/>
            <person name="Fuerstenberg S.I."/>
            <person name="Gachon C.M."/>
            <person name="Gaulin E."/>
            <person name="Govers F."/>
            <person name="Grenville-Briggs L."/>
            <person name="Horner N."/>
            <person name="Hostetler J."/>
            <person name="Jiang R.H."/>
            <person name="Johnson J."/>
            <person name="Krajaejun T."/>
            <person name="Lin H."/>
            <person name="Meijer H.J."/>
            <person name="Moore B."/>
            <person name="Morris P."/>
            <person name="Phuntmart V."/>
            <person name="Puiu D."/>
            <person name="Shetty J."/>
            <person name="Stajich J.E."/>
            <person name="Tripathy S."/>
            <person name="Wawra S."/>
            <person name="van West P."/>
            <person name="Whitty B.R."/>
            <person name="Coutinho P.M."/>
            <person name="Henrissat B."/>
            <person name="Martin F."/>
            <person name="Thomas P.D."/>
            <person name="Tyler B.M."/>
            <person name="De Vries R.P."/>
            <person name="Kamoun S."/>
            <person name="Yandell M."/>
            <person name="Tisserat N."/>
            <person name="Buell C.R."/>
        </authorList>
    </citation>
    <scope>NUCLEOTIDE SEQUENCE</scope>
    <source>
        <strain evidence="3">DAOM:BR144</strain>
    </source>
</reference>
<evidence type="ECO:0000313" key="2">
    <source>
        <dbReference type="EnsemblProtists" id="PYU1_T012222"/>
    </source>
</evidence>
<dbReference type="VEuPathDB" id="FungiDB:PYU1_G012196"/>
<reference evidence="3" key="2">
    <citation type="submission" date="2010-04" db="EMBL/GenBank/DDBJ databases">
        <authorList>
            <person name="Buell R."/>
            <person name="Hamilton J."/>
            <person name="Hostetler J."/>
        </authorList>
    </citation>
    <scope>NUCLEOTIDE SEQUENCE [LARGE SCALE GENOMIC DNA]</scope>
    <source>
        <strain evidence="3">DAOM:BR144</strain>
    </source>
</reference>
<evidence type="ECO:0000256" key="1">
    <source>
        <dbReference type="SAM" id="MobiDB-lite"/>
    </source>
</evidence>
<dbReference type="EnsemblProtists" id="PYU1_T012222">
    <property type="protein sequence ID" value="PYU1_T012222"/>
    <property type="gene ID" value="PYU1_G012196"/>
</dbReference>
<dbReference type="InParanoid" id="K3X4S3"/>
<organism evidence="2 3">
    <name type="scientific">Globisporangium ultimum (strain ATCC 200006 / CBS 805.95 / DAOM BR144)</name>
    <name type="common">Pythium ultimum</name>
    <dbReference type="NCBI Taxonomy" id="431595"/>
    <lineage>
        <taxon>Eukaryota</taxon>
        <taxon>Sar</taxon>
        <taxon>Stramenopiles</taxon>
        <taxon>Oomycota</taxon>
        <taxon>Peronosporomycetes</taxon>
        <taxon>Pythiales</taxon>
        <taxon>Pythiaceae</taxon>
        <taxon>Globisporangium</taxon>
    </lineage>
</organism>
<dbReference type="AlphaFoldDB" id="K3X4S3"/>
<name>K3X4S3_GLOUD</name>